<reference evidence="1" key="1">
    <citation type="submission" date="2018-11" db="EMBL/GenBank/DDBJ databases">
        <authorList>
            <consortium name="Pathogen Informatics"/>
        </authorList>
    </citation>
    <scope>NUCLEOTIDE SEQUENCE</scope>
</reference>
<proteinExistence type="predicted"/>
<evidence type="ECO:0000313" key="2">
    <source>
        <dbReference type="Proteomes" id="UP000784294"/>
    </source>
</evidence>
<keyword evidence="2" id="KW-1185">Reference proteome</keyword>
<accession>A0A448WYD8</accession>
<dbReference type="EMBL" id="CAAALY010061315">
    <property type="protein sequence ID" value="VEL23322.1"/>
    <property type="molecule type" value="Genomic_DNA"/>
</dbReference>
<evidence type="ECO:0000313" key="1">
    <source>
        <dbReference type="EMBL" id="VEL23322.1"/>
    </source>
</evidence>
<dbReference type="Proteomes" id="UP000784294">
    <property type="component" value="Unassembled WGS sequence"/>
</dbReference>
<name>A0A448WYD8_9PLAT</name>
<gene>
    <name evidence="1" type="ORF">PXEA_LOCUS16762</name>
</gene>
<sequence length="74" mass="8547">MDSGFAPPPDTYRRVDCIFHNKLGQSQHTWYARAGDNWACNHMLSSSTGRAERKPIYYEKLVLNDGTPEKWKDS</sequence>
<dbReference type="AlphaFoldDB" id="A0A448WYD8"/>
<protein>
    <submittedName>
        <fullName evidence="1">Uncharacterized protein</fullName>
    </submittedName>
</protein>
<organism evidence="1 2">
    <name type="scientific">Protopolystoma xenopodis</name>
    <dbReference type="NCBI Taxonomy" id="117903"/>
    <lineage>
        <taxon>Eukaryota</taxon>
        <taxon>Metazoa</taxon>
        <taxon>Spiralia</taxon>
        <taxon>Lophotrochozoa</taxon>
        <taxon>Platyhelminthes</taxon>
        <taxon>Monogenea</taxon>
        <taxon>Polyopisthocotylea</taxon>
        <taxon>Polystomatidea</taxon>
        <taxon>Polystomatidae</taxon>
        <taxon>Protopolystoma</taxon>
    </lineage>
</organism>
<comment type="caution">
    <text evidence="1">The sequence shown here is derived from an EMBL/GenBank/DDBJ whole genome shotgun (WGS) entry which is preliminary data.</text>
</comment>